<gene>
    <name evidence="2" type="ORF">FKR81_41600</name>
</gene>
<evidence type="ECO:0000313" key="2">
    <source>
        <dbReference type="EMBL" id="TWP44182.1"/>
    </source>
</evidence>
<evidence type="ECO:0000256" key="1">
    <source>
        <dbReference type="SAM" id="MobiDB-lite"/>
    </source>
</evidence>
<organism evidence="2 3">
    <name type="scientific">Lentzea tibetensis</name>
    <dbReference type="NCBI Taxonomy" id="2591470"/>
    <lineage>
        <taxon>Bacteria</taxon>
        <taxon>Bacillati</taxon>
        <taxon>Actinomycetota</taxon>
        <taxon>Actinomycetes</taxon>
        <taxon>Pseudonocardiales</taxon>
        <taxon>Pseudonocardiaceae</taxon>
        <taxon>Lentzea</taxon>
    </lineage>
</organism>
<dbReference type="OrthoDB" id="3877861at2"/>
<name>A0A563EFY1_9PSEU</name>
<dbReference type="Gene3D" id="3.30.1330.60">
    <property type="entry name" value="OmpA-like domain"/>
    <property type="match status" value="1"/>
</dbReference>
<accession>A0A563EFY1</accession>
<sequence>MSEPPVVEAMLASLENVGKRVCKLPGSQGWQVEVTGSGLWFRPENLSAQGTKVARQVSFPRGPLATITIGEPGRTVPDTVWLEILNVVEQLSPEMLGTVRFDVRDSSKFGRDIAASLKQAARASPVDQTWENAQELAAKLHDVITREGAEAGQKLWRTMDRHIKAQWAMASDTRVLHSMANEYQKLAGRKLWKDLPHDYPRTVEVTNRLLELIEADEADRALEVLTPVDHDIRTLWMMEDAYLQASGRSLLDDLPEELPDKWLTWSIRQAAGSSYEANKQEALRLLNGIDHDMRTLWTVGDLYEEVTGNYLADMLPQDFPDALQVAEKLEDLVGVGDFDGVLQSLQGVERDLRSLWIVDQKYNDLTGRSLLDDVSGLRTLANDAAKFNASASVDLAPSAAGPMTDTEWSHGLQKLEELIYTSPDREARNIELTLHADSGNPDEFVAGHAWIGVRFPIGDPDRPFASGREFSFGFMPADSYSTENLFSGKKVPAQIVSPEYGHVPNNSASVKISAAQLDRAMVYLRSVQNKLYRAVQNGSREAYSLTSANCITFARDFYQAALGSAAPSGGVLSTTQTFGESMRKFAARQVENPAEAVTIESRDIGFDERSKKVSEEQLAAIRELADKVAQAAIVEQGRTIPTVTITGYGNGSLFNKNQAERTSLRRAQAVRDTLVVELDKSLRRLHAGGGGMITAADIMIELKAGGRELINGSNGNANQLRRHANVAISLPPEPVDTAFSETRHTSMNSAQSPRPPSAHGKPTSISETAKMRSSGYSRQSSTSSTLGSPPPNLVTQHRQSGIGMR</sequence>
<keyword evidence="3" id="KW-1185">Reference proteome</keyword>
<protein>
    <recommendedName>
        <fullName evidence="4">OmpA-like domain-containing protein</fullName>
    </recommendedName>
</protein>
<dbReference type="SUPFAM" id="SSF47874">
    <property type="entry name" value="Annexin"/>
    <property type="match status" value="1"/>
</dbReference>
<reference evidence="2 3" key="1">
    <citation type="submission" date="2019-07" db="EMBL/GenBank/DDBJ databases">
        <title>Lentzea xizangensis sp. nov., isolated from Qinghai-Tibetan Plateau Soils.</title>
        <authorList>
            <person name="Huang J."/>
        </authorList>
    </citation>
    <scope>NUCLEOTIDE SEQUENCE [LARGE SCALE GENOMIC DNA]</scope>
    <source>
        <strain evidence="2 3">FXJ1.1311</strain>
    </source>
</reference>
<feature type="compositionally biased region" description="Low complexity" evidence="1">
    <location>
        <begin position="772"/>
        <end position="787"/>
    </location>
</feature>
<dbReference type="EMBL" id="VOBR01000054">
    <property type="protein sequence ID" value="TWP44182.1"/>
    <property type="molecule type" value="Genomic_DNA"/>
</dbReference>
<evidence type="ECO:0008006" key="4">
    <source>
        <dbReference type="Google" id="ProtNLM"/>
    </source>
</evidence>
<dbReference type="InterPro" id="IPR037104">
    <property type="entry name" value="Annexin_sf"/>
</dbReference>
<dbReference type="RefSeq" id="WP_146360905.1">
    <property type="nucleotide sequence ID" value="NZ_VOBR01000054.1"/>
</dbReference>
<dbReference type="AlphaFoldDB" id="A0A563EFY1"/>
<dbReference type="GO" id="GO:0005544">
    <property type="term" value="F:calcium-dependent phospholipid binding"/>
    <property type="evidence" value="ECO:0007669"/>
    <property type="project" value="InterPro"/>
</dbReference>
<dbReference type="InterPro" id="IPR036737">
    <property type="entry name" value="OmpA-like_sf"/>
</dbReference>
<feature type="region of interest" description="Disordered" evidence="1">
    <location>
        <begin position="731"/>
        <end position="805"/>
    </location>
</feature>
<dbReference type="Proteomes" id="UP000316639">
    <property type="component" value="Unassembled WGS sequence"/>
</dbReference>
<proteinExistence type="predicted"/>
<comment type="caution">
    <text evidence="2">The sequence shown here is derived from an EMBL/GenBank/DDBJ whole genome shotgun (WGS) entry which is preliminary data.</text>
</comment>
<dbReference type="GO" id="GO:0005509">
    <property type="term" value="F:calcium ion binding"/>
    <property type="evidence" value="ECO:0007669"/>
    <property type="project" value="InterPro"/>
</dbReference>
<evidence type="ECO:0000313" key="3">
    <source>
        <dbReference type="Proteomes" id="UP000316639"/>
    </source>
</evidence>